<name>A0A644TTF9_9ZZZZ</name>
<dbReference type="PROSITE" id="PS51257">
    <property type="entry name" value="PROKAR_LIPOPROTEIN"/>
    <property type="match status" value="1"/>
</dbReference>
<dbReference type="AlphaFoldDB" id="A0A644TTF9"/>
<comment type="caution">
    <text evidence="1">The sequence shown here is derived from an EMBL/GenBank/DDBJ whole genome shotgun (WGS) entry which is preliminary data.</text>
</comment>
<accession>A0A644TTF9</accession>
<evidence type="ECO:0000313" key="1">
    <source>
        <dbReference type="EMBL" id="MPL69737.1"/>
    </source>
</evidence>
<evidence type="ECO:0008006" key="2">
    <source>
        <dbReference type="Google" id="ProtNLM"/>
    </source>
</evidence>
<reference evidence="1" key="1">
    <citation type="submission" date="2019-08" db="EMBL/GenBank/DDBJ databases">
        <authorList>
            <person name="Kucharzyk K."/>
            <person name="Murdoch R.W."/>
            <person name="Higgins S."/>
            <person name="Loffler F."/>
        </authorList>
    </citation>
    <scope>NUCLEOTIDE SEQUENCE</scope>
</reference>
<dbReference type="EMBL" id="VSSQ01000048">
    <property type="protein sequence ID" value="MPL69737.1"/>
    <property type="molecule type" value="Genomic_DNA"/>
</dbReference>
<gene>
    <name evidence="1" type="ORF">SDC9_15485</name>
</gene>
<organism evidence="1">
    <name type="scientific">bioreactor metagenome</name>
    <dbReference type="NCBI Taxonomy" id="1076179"/>
    <lineage>
        <taxon>unclassified sequences</taxon>
        <taxon>metagenomes</taxon>
        <taxon>ecological metagenomes</taxon>
    </lineage>
</organism>
<sequence>MKKIILFPVFLAIATLSCAQNQEIFSKWSIGTSLTYPLQGIYMLQLNYRPTHNHEFFIGPCFQNFGHESFKVNAYTLLLGYRYYIWKGLHVESEVYPAYNNIYSKITQTRFPGFEMWAEIKIGYQINLFKNRFFIQPAPGIGFGIFQTNKPPNFDQEINYPVFTPQIIIGARL</sequence>
<protein>
    <recommendedName>
        <fullName evidence="2">DUF3575 domain-containing protein</fullName>
    </recommendedName>
</protein>
<proteinExistence type="predicted"/>